<gene>
    <name evidence="9" type="ORF">FNB15_08270</name>
</gene>
<evidence type="ECO:0000256" key="5">
    <source>
        <dbReference type="ARBA" id="ARBA00023136"/>
    </source>
</evidence>
<feature type="transmembrane region" description="Helical" evidence="7">
    <location>
        <begin position="263"/>
        <end position="282"/>
    </location>
</feature>
<evidence type="ECO:0000256" key="4">
    <source>
        <dbReference type="ARBA" id="ARBA00022989"/>
    </source>
</evidence>
<comment type="subcellular location">
    <subcellularLocation>
        <location evidence="1">Endomembrane system</location>
        <topology evidence="1">Multi-pass membrane protein</topology>
    </subcellularLocation>
</comment>
<dbReference type="EMBL" id="CP041636">
    <property type="protein sequence ID" value="QDO97263.1"/>
    <property type="molecule type" value="Genomic_DNA"/>
</dbReference>
<dbReference type="InterPro" id="IPR050495">
    <property type="entry name" value="ATG22/LtaA_families"/>
</dbReference>
<dbReference type="InterPro" id="IPR020846">
    <property type="entry name" value="MFS_dom"/>
</dbReference>
<evidence type="ECO:0000256" key="7">
    <source>
        <dbReference type="SAM" id="Phobius"/>
    </source>
</evidence>
<keyword evidence="4 7" id="KW-1133">Transmembrane helix</keyword>
<evidence type="ECO:0000313" key="9">
    <source>
        <dbReference type="EMBL" id="QDO97263.1"/>
    </source>
</evidence>
<feature type="transmembrane region" description="Helical" evidence="7">
    <location>
        <begin position="429"/>
        <end position="452"/>
    </location>
</feature>
<sequence>MAQSSLRLPFPSQPQKPMPSVRHDGNWRTGLEPAMVPHRQGTAEKRAAMSIADDRVSAAPQISGEPPVQQPASWRARLSWAMFDWANQPYFTVITTFIFAPYFTSKVIGNPVDGQSLWGFTQAFSAVIVALGAPFLGAIADAGGQRKPWLFAFQFQLAFGCALLWLAQPGQPQLIPLVILGLVLANIAAEYSIMFNNALLPSLETPRHVGRLSGLGWGMGYVGGLIALFGVLIVSQPELIGMMPPPGEALLGLKRDAFEAERIIGPAAAIWLSIFVMPMFLFTPDRPGSGKPFRTVVRDGIRRVIDTIRHMRRYKNLLRFLLSYMVYYDGLVAVIGFGGIYAAGVFGWGTTELGLFGIALNVIAIPAVIFGGWLEDRWGSKRAVQLAICLVGVGTLGIMSIGHSSVLFVIEAAPKLAGAGLFSSAGEQVFFLCAAFLGLGMGTMQAASRTLVARLSPPDMVGEFFGIFALSGRATTFLAPLLIGITTAVFATQRIAPVVILVFLALGFALLWKVQEPARQ</sequence>
<evidence type="ECO:0000256" key="1">
    <source>
        <dbReference type="ARBA" id="ARBA00004127"/>
    </source>
</evidence>
<dbReference type="Pfam" id="PF11700">
    <property type="entry name" value="ATG22"/>
    <property type="match status" value="1"/>
</dbReference>
<keyword evidence="10" id="KW-1185">Reference proteome</keyword>
<evidence type="ECO:0000313" key="10">
    <source>
        <dbReference type="Proteomes" id="UP000317496"/>
    </source>
</evidence>
<dbReference type="KEGG" id="fer:FNB15_08270"/>
<feature type="transmembrane region" description="Helical" evidence="7">
    <location>
        <begin position="214"/>
        <end position="234"/>
    </location>
</feature>
<feature type="domain" description="Major facilitator superfamily (MFS) profile" evidence="8">
    <location>
        <begin position="315"/>
        <end position="520"/>
    </location>
</feature>
<feature type="transmembrane region" description="Helical" evidence="7">
    <location>
        <begin position="174"/>
        <end position="193"/>
    </location>
</feature>
<accession>A0A516H0G4</accession>
<dbReference type="PANTHER" id="PTHR23519:SF1">
    <property type="entry name" value="AUTOPHAGY-RELATED PROTEIN 22"/>
    <property type="match status" value="1"/>
</dbReference>
<dbReference type="GO" id="GO:0022857">
    <property type="term" value="F:transmembrane transporter activity"/>
    <property type="evidence" value="ECO:0007669"/>
    <property type="project" value="InterPro"/>
</dbReference>
<reference evidence="9 10" key="1">
    <citation type="submission" date="2019-07" db="EMBL/GenBank/DDBJ databases">
        <title>Genome sequencing for Ferrovibrio sp. K5.</title>
        <authorList>
            <person name="Park S.-J."/>
        </authorList>
    </citation>
    <scope>NUCLEOTIDE SEQUENCE [LARGE SCALE GENOMIC DNA]</scope>
    <source>
        <strain evidence="9 10">K5</strain>
    </source>
</reference>
<evidence type="ECO:0000259" key="8">
    <source>
        <dbReference type="PROSITE" id="PS50850"/>
    </source>
</evidence>
<dbReference type="OrthoDB" id="9768783at2"/>
<feature type="region of interest" description="Disordered" evidence="6">
    <location>
        <begin position="1"/>
        <end position="23"/>
    </location>
</feature>
<evidence type="ECO:0000256" key="3">
    <source>
        <dbReference type="ARBA" id="ARBA00022692"/>
    </source>
</evidence>
<feature type="transmembrane region" description="Helical" evidence="7">
    <location>
        <begin position="353"/>
        <end position="374"/>
    </location>
</feature>
<feature type="transmembrane region" description="Helical" evidence="7">
    <location>
        <begin position="85"/>
        <end position="104"/>
    </location>
</feature>
<dbReference type="Proteomes" id="UP000317496">
    <property type="component" value="Chromosome"/>
</dbReference>
<evidence type="ECO:0000256" key="6">
    <source>
        <dbReference type="SAM" id="MobiDB-lite"/>
    </source>
</evidence>
<dbReference type="AlphaFoldDB" id="A0A516H0G4"/>
<feature type="transmembrane region" description="Helical" evidence="7">
    <location>
        <begin position="149"/>
        <end position="168"/>
    </location>
</feature>
<feature type="transmembrane region" description="Helical" evidence="7">
    <location>
        <begin position="386"/>
        <end position="409"/>
    </location>
</feature>
<dbReference type="GO" id="GO:0012505">
    <property type="term" value="C:endomembrane system"/>
    <property type="evidence" value="ECO:0007669"/>
    <property type="project" value="UniProtKB-SubCell"/>
</dbReference>
<dbReference type="PROSITE" id="PS50850">
    <property type="entry name" value="MFS"/>
    <property type="match status" value="1"/>
</dbReference>
<dbReference type="InterPro" id="IPR024671">
    <property type="entry name" value="Atg22-like"/>
</dbReference>
<proteinExistence type="predicted"/>
<dbReference type="InterPro" id="IPR036259">
    <property type="entry name" value="MFS_trans_sf"/>
</dbReference>
<dbReference type="PANTHER" id="PTHR23519">
    <property type="entry name" value="AUTOPHAGY-RELATED PROTEIN 22"/>
    <property type="match status" value="1"/>
</dbReference>
<evidence type="ECO:0000256" key="2">
    <source>
        <dbReference type="ARBA" id="ARBA00022448"/>
    </source>
</evidence>
<organism evidence="9 10">
    <name type="scientific">Ferrovibrio terrae</name>
    <dbReference type="NCBI Taxonomy" id="2594003"/>
    <lineage>
        <taxon>Bacteria</taxon>
        <taxon>Pseudomonadati</taxon>
        <taxon>Pseudomonadota</taxon>
        <taxon>Alphaproteobacteria</taxon>
        <taxon>Rhodospirillales</taxon>
        <taxon>Rhodospirillaceae</taxon>
        <taxon>Ferrovibrio</taxon>
    </lineage>
</organism>
<feature type="transmembrane region" description="Helical" evidence="7">
    <location>
        <begin position="495"/>
        <end position="514"/>
    </location>
</feature>
<keyword evidence="5 7" id="KW-0472">Membrane</keyword>
<keyword evidence="3 7" id="KW-0812">Transmembrane</keyword>
<feature type="transmembrane region" description="Helical" evidence="7">
    <location>
        <begin position="116"/>
        <end position="137"/>
    </location>
</feature>
<name>A0A516H0G4_9PROT</name>
<feature type="transmembrane region" description="Helical" evidence="7">
    <location>
        <begin position="464"/>
        <end position="489"/>
    </location>
</feature>
<feature type="transmembrane region" description="Helical" evidence="7">
    <location>
        <begin position="317"/>
        <end position="341"/>
    </location>
</feature>
<protein>
    <submittedName>
        <fullName evidence="9">MFS transporter</fullName>
    </submittedName>
</protein>
<keyword evidence="2" id="KW-0813">Transport</keyword>
<dbReference type="SUPFAM" id="SSF103473">
    <property type="entry name" value="MFS general substrate transporter"/>
    <property type="match status" value="1"/>
</dbReference>
<dbReference type="Gene3D" id="1.20.1250.20">
    <property type="entry name" value="MFS general substrate transporter like domains"/>
    <property type="match status" value="2"/>
</dbReference>